<feature type="region of interest" description="Disordered" evidence="1">
    <location>
        <begin position="1"/>
        <end position="25"/>
    </location>
</feature>
<feature type="compositionally biased region" description="Low complexity" evidence="1">
    <location>
        <begin position="394"/>
        <end position="410"/>
    </location>
</feature>
<organism evidence="2">
    <name type="scientific">Aegilops tauschii</name>
    <name type="common">Tausch's goatgrass</name>
    <name type="synonym">Aegilops squarrosa</name>
    <dbReference type="NCBI Taxonomy" id="37682"/>
    <lineage>
        <taxon>Eukaryota</taxon>
        <taxon>Viridiplantae</taxon>
        <taxon>Streptophyta</taxon>
        <taxon>Embryophyta</taxon>
        <taxon>Tracheophyta</taxon>
        <taxon>Spermatophyta</taxon>
        <taxon>Magnoliopsida</taxon>
        <taxon>Liliopsida</taxon>
        <taxon>Poales</taxon>
        <taxon>Poaceae</taxon>
        <taxon>BOP clade</taxon>
        <taxon>Pooideae</taxon>
        <taxon>Triticodae</taxon>
        <taxon>Triticeae</taxon>
        <taxon>Triticinae</taxon>
        <taxon>Aegilops</taxon>
    </lineage>
</organism>
<name>R7W6Q8_AEGTA</name>
<dbReference type="PANTHER" id="PTHR36741:SF1">
    <property type="entry name" value="OS07G0100500 PROTEIN"/>
    <property type="match status" value="1"/>
</dbReference>
<proteinExistence type="predicted"/>
<evidence type="ECO:0000256" key="1">
    <source>
        <dbReference type="SAM" id="MobiDB-lite"/>
    </source>
</evidence>
<feature type="region of interest" description="Disordered" evidence="1">
    <location>
        <begin position="381"/>
        <end position="410"/>
    </location>
</feature>
<protein>
    <submittedName>
        <fullName evidence="2">Uncharacterized protein</fullName>
    </submittedName>
</protein>
<sequence length="819" mass="88165">MGPKLQGVQLDGRGREDGSGPHPEGAIAISRLEKYLPPPSAPPRSAIDLVLVPWFPSRLLSHLALSSPNLVSHQIRANPRIPSCPLQMGEPPSREGSYSSFPNSDDDEPETSGSERGAGGGGEDAHRPLPLRQQLVGACRADDRLRPLLTLNVSCSAAENRFISHLSQVTFPTPLCVARAFDCLSSDLIGRAVQHFEVSEVGMLARCLCVPLVSLRVGKVDRHGPLLCPTTIRIESQRSYMNSFPLYRGKLSLGLLPSSSMRLTFSGDDGCSEELALLNDGLEVSEAVIEEISADNSGRSFLVRISESKRLYYWCAEKSKECGMELLAKMKNLLQGRPTLSDLTGISNSRLDAFVTNLHAYLLAPSIGDAKLLGSSTGFLSNSSSQGQHLQPPSVVSRSSRSRTSAANATKASSIYQASLSPRSSTFKDGVPRTSCAKVVGREKLKRRGDWLGPSTALIDANPLIAKSVKPDSTSEVCDRDCSKNSVTPASSLDLPLSFPLLPPLYPLPEEGYSENPFKPYYCWCPPCPSSLQYSVTPLHMPVTSVEPFPQSPLGSLVSNEVSSVSSFSAKLDTTNSPSLNLPSILHDPSLHLQLPTSIVPLHGSMVSTYPLLHLPFPTSPLVPVHGSQVPTFPLLHLPLPTSPFVSLHSSQVPTFTPLMSDPIVHVPVIDMCSSGQAYLVSCGPSITSPVPLLPSLKPLIPETESLVERSARETLMRLLASTPPSSNPQLVNILPAVLTDVPENISRSPNVNMHVGVHRNDLLLSSSWGANVIGSGMAAMELHSEDEVSSGHDAHAMVAFTEFDDINGDCDQPLFRRM</sequence>
<feature type="region of interest" description="Disordered" evidence="1">
    <location>
        <begin position="81"/>
        <end position="128"/>
    </location>
</feature>
<evidence type="ECO:0000313" key="2">
    <source>
        <dbReference type="EnsemblPlants" id="EMT16986"/>
    </source>
</evidence>
<reference evidence="2" key="1">
    <citation type="submission" date="2015-06" db="UniProtKB">
        <authorList>
            <consortium name="EnsemblPlants"/>
        </authorList>
    </citation>
    <scope>IDENTIFICATION</scope>
</reference>
<dbReference type="PANTHER" id="PTHR36741">
    <property type="entry name" value="OS07G0100500 PROTEIN"/>
    <property type="match status" value="1"/>
</dbReference>
<accession>R7W6Q8</accession>
<dbReference type="EnsemblPlants" id="EMT16986">
    <property type="protein sequence ID" value="EMT16986"/>
    <property type="gene ID" value="F775_32915"/>
</dbReference>
<dbReference type="AlphaFoldDB" id="R7W6Q8"/>